<evidence type="ECO:0000256" key="6">
    <source>
        <dbReference type="ARBA" id="ARBA00023180"/>
    </source>
</evidence>
<evidence type="ECO:0000259" key="9">
    <source>
        <dbReference type="PROSITE" id="PS50011"/>
    </source>
</evidence>
<dbReference type="GO" id="GO:0005886">
    <property type="term" value="C:plasma membrane"/>
    <property type="evidence" value="ECO:0000318"/>
    <property type="project" value="GO_Central"/>
</dbReference>
<dbReference type="InterPro" id="IPR000719">
    <property type="entry name" value="Prot_kinase_dom"/>
</dbReference>
<keyword evidence="7" id="KW-1133">Transmembrane helix</keyword>
<dbReference type="PANTHER" id="PTHR27005">
    <property type="entry name" value="WALL-ASSOCIATED RECEPTOR KINASE-LIKE 21"/>
    <property type="match status" value="1"/>
</dbReference>
<protein>
    <submittedName>
        <fullName evidence="10">Putative Kinase</fullName>
    </submittedName>
</protein>
<name>A0A0K9PFE7_ZOSMR</name>
<dbReference type="InterPro" id="IPR008271">
    <property type="entry name" value="Ser/Thr_kinase_AS"/>
</dbReference>
<dbReference type="InterPro" id="IPR011009">
    <property type="entry name" value="Kinase-like_dom_sf"/>
</dbReference>
<dbReference type="STRING" id="29655.A0A0K9PFE7"/>
<proteinExistence type="predicted"/>
<keyword evidence="2 8" id="KW-0732">Signal</keyword>
<dbReference type="Gene3D" id="2.10.25.10">
    <property type="entry name" value="Laminin"/>
    <property type="match status" value="1"/>
</dbReference>
<dbReference type="PROSITE" id="PS00108">
    <property type="entry name" value="PROTEIN_KINASE_ST"/>
    <property type="match status" value="1"/>
</dbReference>
<comment type="caution">
    <text evidence="10">The sequence shown here is derived from an EMBL/GenBank/DDBJ whole genome shotgun (WGS) entry which is preliminary data.</text>
</comment>
<dbReference type="OMA" id="KMDMSYD"/>
<dbReference type="Pfam" id="PF07714">
    <property type="entry name" value="PK_Tyr_Ser-Thr"/>
    <property type="match status" value="1"/>
</dbReference>
<dbReference type="GO" id="GO:0005524">
    <property type="term" value="F:ATP binding"/>
    <property type="evidence" value="ECO:0007669"/>
    <property type="project" value="UniProtKB-KW"/>
</dbReference>
<gene>
    <name evidence="10" type="ORF">ZOSMA_280G00060</name>
</gene>
<dbReference type="CDD" id="cd00054">
    <property type="entry name" value="EGF_CA"/>
    <property type="match status" value="1"/>
</dbReference>
<keyword evidence="11" id="KW-1185">Reference proteome</keyword>
<feature type="domain" description="Protein kinase" evidence="9">
    <location>
        <begin position="304"/>
        <end position="630"/>
    </location>
</feature>
<evidence type="ECO:0000256" key="5">
    <source>
        <dbReference type="ARBA" id="ARBA00023157"/>
    </source>
</evidence>
<dbReference type="FunFam" id="1.10.510.10:FF:000084">
    <property type="entry name" value="Wall-associated receptor kinase 2"/>
    <property type="match status" value="1"/>
</dbReference>
<evidence type="ECO:0000256" key="4">
    <source>
        <dbReference type="ARBA" id="ARBA00022840"/>
    </source>
</evidence>
<feature type="signal peptide" evidence="8">
    <location>
        <begin position="1"/>
        <end position="20"/>
    </location>
</feature>
<evidence type="ECO:0000313" key="11">
    <source>
        <dbReference type="Proteomes" id="UP000036987"/>
    </source>
</evidence>
<feature type="transmembrane region" description="Helical" evidence="7">
    <location>
        <begin position="303"/>
        <end position="327"/>
    </location>
</feature>
<evidence type="ECO:0000256" key="3">
    <source>
        <dbReference type="ARBA" id="ARBA00022741"/>
    </source>
</evidence>
<dbReference type="GO" id="GO:0007166">
    <property type="term" value="P:cell surface receptor signaling pathway"/>
    <property type="evidence" value="ECO:0000318"/>
    <property type="project" value="GO_Central"/>
</dbReference>
<keyword evidence="6" id="KW-0325">Glycoprotein</keyword>
<dbReference type="Gene3D" id="1.10.510.10">
    <property type="entry name" value="Transferase(Phosphotransferase) domain 1"/>
    <property type="match status" value="1"/>
</dbReference>
<keyword evidence="5" id="KW-1015">Disulfide bond</keyword>
<dbReference type="Proteomes" id="UP000036987">
    <property type="component" value="Unassembled WGS sequence"/>
</dbReference>
<accession>A0A0K9PFE7</accession>
<dbReference type="InterPro" id="IPR045274">
    <property type="entry name" value="WAK-like"/>
</dbReference>
<dbReference type="SUPFAM" id="SSF56112">
    <property type="entry name" value="Protein kinase-like (PK-like)"/>
    <property type="match status" value="1"/>
</dbReference>
<evidence type="ECO:0000313" key="10">
    <source>
        <dbReference type="EMBL" id="KMZ66950.1"/>
    </source>
</evidence>
<dbReference type="Pfam" id="PF13947">
    <property type="entry name" value="GUB_WAK_bind"/>
    <property type="match status" value="1"/>
</dbReference>
<evidence type="ECO:0000256" key="8">
    <source>
        <dbReference type="SAM" id="SignalP"/>
    </source>
</evidence>
<dbReference type="InterPro" id="IPR001245">
    <property type="entry name" value="Ser-Thr/Tyr_kinase_cat_dom"/>
</dbReference>
<feature type="chain" id="PRO_5005527936" evidence="8">
    <location>
        <begin position="21"/>
        <end position="679"/>
    </location>
</feature>
<dbReference type="PANTHER" id="PTHR27005:SF468">
    <property type="entry name" value="OS01G0310500 PROTEIN"/>
    <property type="match status" value="1"/>
</dbReference>
<keyword evidence="7" id="KW-0812">Transmembrane</keyword>
<dbReference type="GO" id="GO:0004672">
    <property type="term" value="F:protein kinase activity"/>
    <property type="evidence" value="ECO:0007669"/>
    <property type="project" value="InterPro"/>
</dbReference>
<dbReference type="Gene3D" id="3.30.200.20">
    <property type="entry name" value="Phosphorylase Kinase, domain 1"/>
    <property type="match status" value="2"/>
</dbReference>
<dbReference type="SMART" id="SM00220">
    <property type="entry name" value="S_TKc"/>
    <property type="match status" value="1"/>
</dbReference>
<evidence type="ECO:0000256" key="1">
    <source>
        <dbReference type="ARBA" id="ARBA00004479"/>
    </source>
</evidence>
<dbReference type="PROSITE" id="PS50011">
    <property type="entry name" value="PROTEIN_KINASE_DOM"/>
    <property type="match status" value="1"/>
</dbReference>
<keyword evidence="7" id="KW-0472">Membrane</keyword>
<dbReference type="AlphaFoldDB" id="A0A0K9PFE7"/>
<keyword evidence="4" id="KW-0067">ATP-binding</keyword>
<dbReference type="EMBL" id="LFYR01000934">
    <property type="protein sequence ID" value="KMZ66950.1"/>
    <property type="molecule type" value="Genomic_DNA"/>
</dbReference>
<comment type="subcellular location">
    <subcellularLocation>
        <location evidence="1">Membrane</location>
        <topology evidence="1">Single-pass type I membrane protein</topology>
    </subcellularLocation>
</comment>
<reference evidence="11" key="1">
    <citation type="journal article" date="2016" name="Nature">
        <title>The genome of the seagrass Zostera marina reveals angiosperm adaptation to the sea.</title>
        <authorList>
            <person name="Olsen J.L."/>
            <person name="Rouze P."/>
            <person name="Verhelst B."/>
            <person name="Lin Y.-C."/>
            <person name="Bayer T."/>
            <person name="Collen J."/>
            <person name="Dattolo E."/>
            <person name="De Paoli E."/>
            <person name="Dittami S."/>
            <person name="Maumus F."/>
            <person name="Michel G."/>
            <person name="Kersting A."/>
            <person name="Lauritano C."/>
            <person name="Lohaus R."/>
            <person name="Toepel M."/>
            <person name="Tonon T."/>
            <person name="Vanneste K."/>
            <person name="Amirebrahimi M."/>
            <person name="Brakel J."/>
            <person name="Bostroem C."/>
            <person name="Chovatia M."/>
            <person name="Grimwood J."/>
            <person name="Jenkins J.W."/>
            <person name="Jueterbock A."/>
            <person name="Mraz A."/>
            <person name="Stam W.T."/>
            <person name="Tice H."/>
            <person name="Bornberg-Bauer E."/>
            <person name="Green P.J."/>
            <person name="Pearson G.A."/>
            <person name="Procaccini G."/>
            <person name="Duarte C.M."/>
            <person name="Schmutz J."/>
            <person name="Reusch T.B.H."/>
            <person name="Van de Peer Y."/>
        </authorList>
    </citation>
    <scope>NUCLEOTIDE SEQUENCE [LARGE SCALE GENOMIC DNA]</scope>
    <source>
        <strain evidence="11">cv. Finnish</strain>
    </source>
</reference>
<keyword evidence="10" id="KW-0808">Transferase</keyword>
<evidence type="ECO:0000256" key="2">
    <source>
        <dbReference type="ARBA" id="ARBA00022729"/>
    </source>
</evidence>
<keyword evidence="10" id="KW-0418">Kinase</keyword>
<evidence type="ECO:0000256" key="7">
    <source>
        <dbReference type="SAM" id="Phobius"/>
    </source>
</evidence>
<keyword evidence="3" id="KW-0547">Nucleotide-binding</keyword>
<sequence>MSFLHLFLSLLPFLLIGVESQALEGCQSQCGGVEISYPFGFGEERCAKSNDFFVKCRENKPYIISYDRDYELVKIDIKQGEFIVLADYSSRCVSDRTDERALVNDSLIVENLAGTPFTYSKRNKLTVIGCATSVFLYDAEGNRTDTGCSSMCRSDLQQVRSGTCSGLGCCESSITKGHKNLKVKFITYYSEMEVEDVNPCSYAFLVEENEFKFNRSMLTEKVSRQARTVLDFAVDDCGKYSMKNSSLIGSCSCLLGYEGNPYIPEGCKDIDECKQGNHSCPEDSICINTPGSCICSTRTKTSFIAIISALSGGIFILLFAGSSFWFYKKSKKAQMKKLRKNYFNQNRRLLEQTLILQSHENITENTKFFTLKELEKATNKFDETRVIGEGGHGTVYKDEFINEVALLSRTYHKNVIKLLGCCLETEVPVLVYEYIFNGTLSDHLHIPDHSSSLCWDDRLRIATEVASSIVYLLSASSNTIFHRDLKSANILLDDKLTAKLSDFGASKSINSDQSHVTATHVQGTIGYLDPEYYQSGKLTEKSDVYSFGVILVELLTGKKPISRDNTLEGESFIITFIKLVRENQVDLIFDESIVEDSIKEELWVVARLAGDCLKLRGEERPTMKEVDATLEGLRKSKRKQTKCKDVAEKKKIRYLSNEIKSMVFRVSNEPSRAKPSFCL</sequence>
<dbReference type="GO" id="GO:0030247">
    <property type="term" value="F:polysaccharide binding"/>
    <property type="evidence" value="ECO:0007669"/>
    <property type="project" value="InterPro"/>
</dbReference>
<organism evidence="10 11">
    <name type="scientific">Zostera marina</name>
    <name type="common">Eelgrass</name>
    <dbReference type="NCBI Taxonomy" id="29655"/>
    <lineage>
        <taxon>Eukaryota</taxon>
        <taxon>Viridiplantae</taxon>
        <taxon>Streptophyta</taxon>
        <taxon>Embryophyta</taxon>
        <taxon>Tracheophyta</taxon>
        <taxon>Spermatophyta</taxon>
        <taxon>Magnoliopsida</taxon>
        <taxon>Liliopsida</taxon>
        <taxon>Zosteraceae</taxon>
        <taxon>Zostera</taxon>
    </lineage>
</organism>
<dbReference type="InterPro" id="IPR025287">
    <property type="entry name" value="WAK_GUB"/>
</dbReference>
<dbReference type="OrthoDB" id="4062651at2759"/>